<dbReference type="SUPFAM" id="SSF103473">
    <property type="entry name" value="MFS general substrate transporter"/>
    <property type="match status" value="1"/>
</dbReference>
<feature type="transmembrane region" description="Helical" evidence="6">
    <location>
        <begin position="290"/>
        <end position="308"/>
    </location>
</feature>
<dbReference type="PANTHER" id="PTHR42718">
    <property type="entry name" value="MAJOR FACILITATOR SUPERFAMILY MULTIDRUG TRANSPORTER MFSC"/>
    <property type="match status" value="1"/>
</dbReference>
<keyword evidence="4 6" id="KW-0472">Membrane</keyword>
<comment type="subcellular location">
    <subcellularLocation>
        <location evidence="1">Membrane</location>
        <topology evidence="1">Multi-pass membrane protein</topology>
    </subcellularLocation>
</comment>
<evidence type="ECO:0000313" key="9">
    <source>
        <dbReference type="Proteomes" id="UP001187682"/>
    </source>
</evidence>
<dbReference type="PANTHER" id="PTHR42718:SF36">
    <property type="entry name" value="MULTIDRUG TRANSPORTER, PUTATIVE (AFU_ORTHOLOGUE AFUA_4G13820)-RELATED"/>
    <property type="match status" value="1"/>
</dbReference>
<dbReference type="Gene3D" id="1.20.1250.20">
    <property type="entry name" value="MFS general substrate transporter like domains"/>
    <property type="match status" value="1"/>
</dbReference>
<dbReference type="Proteomes" id="UP001187682">
    <property type="component" value="Unassembled WGS sequence"/>
</dbReference>
<evidence type="ECO:0000256" key="4">
    <source>
        <dbReference type="ARBA" id="ARBA00023136"/>
    </source>
</evidence>
<evidence type="ECO:0000256" key="1">
    <source>
        <dbReference type="ARBA" id="ARBA00004141"/>
    </source>
</evidence>
<feature type="transmembrane region" description="Helical" evidence="6">
    <location>
        <begin position="449"/>
        <end position="468"/>
    </location>
</feature>
<dbReference type="PROSITE" id="PS50850">
    <property type="entry name" value="MFS"/>
    <property type="match status" value="1"/>
</dbReference>
<feature type="transmembrane region" description="Helical" evidence="6">
    <location>
        <begin position="223"/>
        <end position="242"/>
    </location>
</feature>
<protein>
    <submittedName>
        <fullName evidence="8">Related to multidrug resistance protein</fullName>
    </submittedName>
</protein>
<evidence type="ECO:0000256" key="3">
    <source>
        <dbReference type="ARBA" id="ARBA00022989"/>
    </source>
</evidence>
<feature type="transmembrane region" description="Helical" evidence="6">
    <location>
        <begin position="489"/>
        <end position="512"/>
    </location>
</feature>
<dbReference type="InterPro" id="IPR011701">
    <property type="entry name" value="MFS"/>
</dbReference>
<comment type="caution">
    <text evidence="8">The sequence shown here is derived from an EMBL/GenBank/DDBJ whole genome shotgun (WGS) entry which is preliminary data.</text>
</comment>
<feature type="transmembrane region" description="Helical" evidence="6">
    <location>
        <begin position="186"/>
        <end position="211"/>
    </location>
</feature>
<evidence type="ECO:0000256" key="2">
    <source>
        <dbReference type="ARBA" id="ARBA00022692"/>
    </source>
</evidence>
<feature type="domain" description="Major facilitator superfamily (MFS) profile" evidence="7">
    <location>
        <begin position="99"/>
        <end position="548"/>
    </location>
</feature>
<feature type="coiled-coil region" evidence="5">
    <location>
        <begin position="545"/>
        <end position="581"/>
    </location>
</feature>
<keyword evidence="2 6" id="KW-0812">Transmembrane</keyword>
<feature type="transmembrane region" description="Helical" evidence="6">
    <location>
        <begin position="160"/>
        <end position="180"/>
    </location>
</feature>
<evidence type="ECO:0000313" key="8">
    <source>
        <dbReference type="EMBL" id="SPN96624.1"/>
    </source>
</evidence>
<feature type="transmembrane region" description="Helical" evidence="6">
    <location>
        <begin position="254"/>
        <end position="274"/>
    </location>
</feature>
<dbReference type="AlphaFoldDB" id="A0AAE8MNF3"/>
<name>A0AAE8MNF3_9PEZI</name>
<feature type="transmembrane region" description="Helical" evidence="6">
    <location>
        <begin position="524"/>
        <end position="543"/>
    </location>
</feature>
<dbReference type="InterPro" id="IPR036259">
    <property type="entry name" value="MFS_trans_sf"/>
</dbReference>
<feature type="transmembrane region" description="Helical" evidence="6">
    <location>
        <begin position="99"/>
        <end position="122"/>
    </location>
</feature>
<feature type="transmembrane region" description="Helical" evidence="6">
    <location>
        <begin position="134"/>
        <end position="153"/>
    </location>
</feature>
<dbReference type="InterPro" id="IPR020846">
    <property type="entry name" value="MFS_dom"/>
</dbReference>
<dbReference type="Pfam" id="PF07690">
    <property type="entry name" value="MFS_1"/>
    <property type="match status" value="1"/>
</dbReference>
<evidence type="ECO:0000259" key="7">
    <source>
        <dbReference type="PROSITE" id="PS50850"/>
    </source>
</evidence>
<accession>A0AAE8MNF3</accession>
<evidence type="ECO:0000256" key="6">
    <source>
        <dbReference type="SAM" id="Phobius"/>
    </source>
</evidence>
<keyword evidence="9" id="KW-1185">Reference proteome</keyword>
<gene>
    <name evidence="8" type="ORF">DNG_00145</name>
</gene>
<dbReference type="Gene3D" id="1.20.1720.10">
    <property type="entry name" value="Multidrug resistance protein D"/>
    <property type="match status" value="1"/>
</dbReference>
<dbReference type="GO" id="GO:0016020">
    <property type="term" value="C:membrane"/>
    <property type="evidence" value="ECO:0007669"/>
    <property type="project" value="UniProtKB-SubCell"/>
</dbReference>
<dbReference type="GO" id="GO:0022857">
    <property type="term" value="F:transmembrane transporter activity"/>
    <property type="evidence" value="ECO:0007669"/>
    <property type="project" value="InterPro"/>
</dbReference>
<feature type="transmembrane region" description="Helical" evidence="6">
    <location>
        <begin position="424"/>
        <end position="443"/>
    </location>
</feature>
<evidence type="ECO:0000256" key="5">
    <source>
        <dbReference type="SAM" id="Coils"/>
    </source>
</evidence>
<dbReference type="EMBL" id="ONZQ02000001">
    <property type="protein sequence ID" value="SPN96624.1"/>
    <property type="molecule type" value="Genomic_DNA"/>
</dbReference>
<keyword evidence="3 6" id="KW-1133">Transmembrane helix</keyword>
<feature type="transmembrane region" description="Helical" evidence="6">
    <location>
        <begin position="399"/>
        <end position="417"/>
    </location>
</feature>
<sequence>MEKTTRVIYSGSQETIVVGVDEPLRLDIEMKKVVYGSKEAIVRCRDEDAETEDAASRSQETIVRQGDAPFDPNALDINVEELGRKRPECFSSAFQEFSFCFSVIISMVMCEFFVGGATIIIPPLSTTLNIPPTAQTWVSSVITLAAGATLLPFGRLADMYGGYIVFNAGVVWFAVWSIAAGFSRNYVIFIICRAMQGVGASAQLPTGIMLLGRLYRPGPRKNFIFSMYGTIAPLGFYSGLVLGGVSIEKLTWSWFFWIGGAMSTIALTAALFAIPKDWKAARALGIKMDWWGLVTISPGLVFLIFAITQSSGAPQGWGTPYIIVTMVLGVILLAAGTYVEKNVSKDPFLPAEVFKPKYIKVTLVCLFMAYGAYGVFLYYTNFYIALVLEIPSLTHALWYTPWGISGSLFAATSGFVLHLIPGRILLIVSSASAIGAGLFFALIPDTPNYWANILPAMVVETAFVNILYTTTNVFITTSLPHRHQGLAGALINCSLYLGMCTFQGVTVVAVEANAHKGLKESYKVAFWIVAGIGAVVLVLFSCMDIKSAKSELTADEKRARRALEEEAEEEAQEQDDDLEERLYRMNIAEDAGSLRKANKVVQEV</sequence>
<keyword evidence="5" id="KW-0175">Coiled coil</keyword>
<organism evidence="8 9">
    <name type="scientific">Cephalotrichum gorgonifer</name>
    <dbReference type="NCBI Taxonomy" id="2041049"/>
    <lineage>
        <taxon>Eukaryota</taxon>
        <taxon>Fungi</taxon>
        <taxon>Dikarya</taxon>
        <taxon>Ascomycota</taxon>
        <taxon>Pezizomycotina</taxon>
        <taxon>Sordariomycetes</taxon>
        <taxon>Hypocreomycetidae</taxon>
        <taxon>Microascales</taxon>
        <taxon>Microascaceae</taxon>
        <taxon>Cephalotrichum</taxon>
    </lineage>
</organism>
<reference evidence="8" key="1">
    <citation type="submission" date="2018-03" db="EMBL/GenBank/DDBJ databases">
        <authorList>
            <person name="Guldener U."/>
        </authorList>
    </citation>
    <scope>NUCLEOTIDE SEQUENCE</scope>
</reference>
<proteinExistence type="predicted"/>
<feature type="transmembrane region" description="Helical" evidence="6">
    <location>
        <begin position="320"/>
        <end position="339"/>
    </location>
</feature>
<feature type="transmembrane region" description="Helical" evidence="6">
    <location>
        <begin position="359"/>
        <end position="379"/>
    </location>
</feature>